<accession>A0ABX0XLG7</accession>
<evidence type="ECO:0000313" key="3">
    <source>
        <dbReference type="Proteomes" id="UP000734218"/>
    </source>
</evidence>
<protein>
    <recommendedName>
        <fullName evidence="1">N-acetyltransferase domain-containing protein</fullName>
    </recommendedName>
</protein>
<evidence type="ECO:0000313" key="2">
    <source>
        <dbReference type="EMBL" id="NJC34069.1"/>
    </source>
</evidence>
<dbReference type="PANTHER" id="PTHR31435">
    <property type="entry name" value="PROTEIN NATD1"/>
    <property type="match status" value="1"/>
</dbReference>
<dbReference type="EMBL" id="JAATJE010000001">
    <property type="protein sequence ID" value="NJC34069.1"/>
    <property type="molecule type" value="Genomic_DNA"/>
</dbReference>
<dbReference type="Proteomes" id="UP000734218">
    <property type="component" value="Unassembled WGS sequence"/>
</dbReference>
<dbReference type="RefSeq" id="WP_167953965.1">
    <property type="nucleotide sequence ID" value="NZ_JAATJE010000001.1"/>
</dbReference>
<dbReference type="SUPFAM" id="SSF55729">
    <property type="entry name" value="Acyl-CoA N-acyltransferases (Nat)"/>
    <property type="match status" value="1"/>
</dbReference>
<comment type="caution">
    <text evidence="2">The sequence shown here is derived from an EMBL/GenBank/DDBJ whole genome shotgun (WGS) entry which is preliminary data.</text>
</comment>
<organism evidence="2 3">
    <name type="scientific">Sphingomonas jejuensis</name>
    <dbReference type="NCBI Taxonomy" id="904715"/>
    <lineage>
        <taxon>Bacteria</taxon>
        <taxon>Pseudomonadati</taxon>
        <taxon>Pseudomonadota</taxon>
        <taxon>Alphaproteobacteria</taxon>
        <taxon>Sphingomonadales</taxon>
        <taxon>Sphingomonadaceae</taxon>
        <taxon>Sphingomonas</taxon>
    </lineage>
</organism>
<dbReference type="Pfam" id="PF14542">
    <property type="entry name" value="Acetyltransf_CG"/>
    <property type="match status" value="1"/>
</dbReference>
<gene>
    <name evidence="2" type="ORF">GGR88_001543</name>
</gene>
<dbReference type="PROSITE" id="PS51729">
    <property type="entry name" value="GNAT_YJDJ"/>
    <property type="match status" value="1"/>
</dbReference>
<keyword evidence="3" id="KW-1185">Reference proteome</keyword>
<sequence>MTVTNNTAERRYELDVESHTAIAAYETEGERIIFTHTVVPDAISGRGVGSRLIAGALADARSRGLTVEPRCSFVRDYLDRHPDQQDLLA</sequence>
<dbReference type="Gene3D" id="3.40.630.30">
    <property type="match status" value="1"/>
</dbReference>
<dbReference type="PANTHER" id="PTHR31435:SF10">
    <property type="entry name" value="BSR4717 PROTEIN"/>
    <property type="match status" value="1"/>
</dbReference>
<dbReference type="InterPro" id="IPR016181">
    <property type="entry name" value="Acyl_CoA_acyltransferase"/>
</dbReference>
<name>A0ABX0XLG7_9SPHN</name>
<reference evidence="2 3" key="1">
    <citation type="submission" date="2020-03" db="EMBL/GenBank/DDBJ databases">
        <title>Genomic Encyclopedia of Type Strains, Phase IV (KMG-IV): sequencing the most valuable type-strain genomes for metagenomic binning, comparative biology and taxonomic classification.</title>
        <authorList>
            <person name="Goeker M."/>
        </authorList>
    </citation>
    <scope>NUCLEOTIDE SEQUENCE [LARGE SCALE GENOMIC DNA]</scope>
    <source>
        <strain evidence="2 3">DSM 27651</strain>
    </source>
</reference>
<proteinExistence type="predicted"/>
<feature type="domain" description="N-acetyltransferase" evidence="1">
    <location>
        <begin position="4"/>
        <end position="89"/>
    </location>
</feature>
<evidence type="ECO:0000259" key="1">
    <source>
        <dbReference type="PROSITE" id="PS51729"/>
    </source>
</evidence>
<dbReference type="InterPro" id="IPR045057">
    <property type="entry name" value="Gcn5-rel_NAT"/>
</dbReference>
<dbReference type="InterPro" id="IPR031165">
    <property type="entry name" value="GNAT_YJDJ"/>
</dbReference>